<proteinExistence type="predicted"/>
<feature type="compositionally biased region" description="Basic and acidic residues" evidence="1">
    <location>
        <begin position="1"/>
        <end position="14"/>
    </location>
</feature>
<protein>
    <submittedName>
        <fullName evidence="2">Uncharacterized protein</fullName>
    </submittedName>
</protein>
<dbReference type="SUPFAM" id="SSF52467">
    <property type="entry name" value="DHS-like NAD/FAD-binding domain"/>
    <property type="match status" value="1"/>
</dbReference>
<gene>
    <name evidence="2" type="ORF">C7Y72_02460</name>
</gene>
<dbReference type="Proteomes" id="UP000240739">
    <property type="component" value="Unassembled WGS sequence"/>
</dbReference>
<dbReference type="EMBL" id="PYYB01000001">
    <property type="protein sequence ID" value="PTL58599.1"/>
    <property type="molecule type" value="Genomic_DNA"/>
</dbReference>
<organism evidence="2 3">
    <name type="scientific">Paraconexibacter algicola</name>
    <dbReference type="NCBI Taxonomy" id="2133960"/>
    <lineage>
        <taxon>Bacteria</taxon>
        <taxon>Bacillati</taxon>
        <taxon>Actinomycetota</taxon>
        <taxon>Thermoleophilia</taxon>
        <taxon>Solirubrobacterales</taxon>
        <taxon>Paraconexibacteraceae</taxon>
        <taxon>Paraconexibacter</taxon>
    </lineage>
</organism>
<dbReference type="InterPro" id="IPR029035">
    <property type="entry name" value="DHS-like_NAD/FAD-binding_dom"/>
</dbReference>
<accession>A0A2T4UHB6</accession>
<name>A0A2T4UHB6_9ACTN</name>
<feature type="region of interest" description="Disordered" evidence="1">
    <location>
        <begin position="1"/>
        <end position="23"/>
    </location>
</feature>
<evidence type="ECO:0000256" key="1">
    <source>
        <dbReference type="SAM" id="MobiDB-lite"/>
    </source>
</evidence>
<dbReference type="AlphaFoldDB" id="A0A2T4UHB6"/>
<evidence type="ECO:0000313" key="2">
    <source>
        <dbReference type="EMBL" id="PTL58599.1"/>
    </source>
</evidence>
<comment type="caution">
    <text evidence="2">The sequence shown here is derived from an EMBL/GenBank/DDBJ whole genome shotgun (WGS) entry which is preliminary data.</text>
</comment>
<dbReference type="Pfam" id="PF13289">
    <property type="entry name" value="SIR2_2"/>
    <property type="match status" value="1"/>
</dbReference>
<evidence type="ECO:0000313" key="3">
    <source>
        <dbReference type="Proteomes" id="UP000240739"/>
    </source>
</evidence>
<reference evidence="2 3" key="1">
    <citation type="submission" date="2018-03" db="EMBL/GenBank/DDBJ databases">
        <title>Aquarubrobacter algicola gen. nov., sp. nov., a novel actinobacterium isolated from shallow eutrophic lake during the end of cyanobacterial harmful algal blooms.</title>
        <authorList>
            <person name="Chun S.J."/>
        </authorList>
    </citation>
    <scope>NUCLEOTIDE SEQUENCE [LARGE SCALE GENOMIC DNA]</scope>
    <source>
        <strain evidence="2 3">Seoho-28</strain>
    </source>
</reference>
<keyword evidence="3" id="KW-1185">Reference proteome</keyword>
<sequence>MDGPRRRADHHEVHAPPQPRRRRQIAVGCIPAQEEGQTTIDRCRTREADHRLSVSFSAFSQPPLRDLINDARDTPKLSLLLGAGTSIEAGLPSWSALIERLLVRAGTASGTLTTADEDGTNRWVAEAVRRDGYLGAAAIVEALAEDGQLGEWIPLDLYGERSPSDFFPGPIAQQLPRLVDAFGTDLEIFTTNYDDLAEQALRDDPVSPRQAAAYVGEHLGVGADVVQVRHLHGYAGRDGQAGTLVLSEADYQRMQQGASWQANQVGAALANSMFVFVGSSLADPNLLRYLYGEPPGNKPPRYAIFVRQDTYEPEVPDGVRKAREAAVRSRWGAVGVTVVFVDHYVEVAQALSEMARAKRLGESYVPLPDRAATWVTTVNDRLLGLAADETFQRAQSQIVTRLREALQAAVAAAERLEQRQWDETLALTLWLVDEPGEHLINRATTDRLHIDRATIEPVHIDEYARWVAVRAYCRGKILAESRETYASRWHFIRGLPLVIDDDEFGRIPVGCVTVTSMKRRDETMLNAIDDAVEAGFNRALRTAIYELLAQPFRH</sequence>